<dbReference type="EMBL" id="OY660867">
    <property type="protein sequence ID" value="CAJ1055128.1"/>
    <property type="molecule type" value="Genomic_DNA"/>
</dbReference>
<proteinExistence type="predicted"/>
<dbReference type="PANTHER" id="PTHR14352:SF2">
    <property type="entry name" value="HAUS AUGMIN-LIKE COMPLEX SUBUNIT 7"/>
    <property type="match status" value="1"/>
</dbReference>
<feature type="coiled-coil region" evidence="1">
    <location>
        <begin position="183"/>
        <end position="210"/>
    </location>
</feature>
<dbReference type="GO" id="GO:0051011">
    <property type="term" value="F:microtubule minus-end binding"/>
    <property type="evidence" value="ECO:0007669"/>
    <property type="project" value="TreeGrafter"/>
</dbReference>
<protein>
    <submittedName>
        <fullName evidence="2">HAUS augmin-like complex subunit 7</fullName>
    </submittedName>
</protein>
<gene>
    <name evidence="2" type="ORF">XNOV1_A025720</name>
</gene>
<accession>A0AAV1F296</accession>
<sequence length="331" mass="37401">MAGVSREEKVARCVYAELQALTCPLVEGLYLQEADSMLQLLCSPSQHRTDILAWICSRINPNFGISKARSGRSKDPEDLTKDMALLGQELLLCRADDLDLITGDASPLRQLQFLEQLLTSVPGCKNFAGERTDAESLLNELFVAENLPLLTQMLRPTFNPWPSHMKTLQKNIKSSSKPSREEAADVSVLIQQTQSALEQLRSECDFLSNEAQSPDVFSPNSLRVAACDLQQLMSTFSHVYESDLKSYCSRDPPTFSTETDVFQRVHQLLLAFTTELEMIKEVSEASVSVKQEVDTLQTQPRYWSRGEKRTLEHQLEELNRRIKDFSSLLHT</sequence>
<dbReference type="Proteomes" id="UP001178508">
    <property type="component" value="Chromosome 4"/>
</dbReference>
<dbReference type="PANTHER" id="PTHR14352">
    <property type="entry name" value="HAUS AUGMIN-LIKE COMPLEX SUBUNIT 7"/>
    <property type="match status" value="1"/>
</dbReference>
<evidence type="ECO:0000313" key="3">
    <source>
        <dbReference type="Proteomes" id="UP001178508"/>
    </source>
</evidence>
<dbReference type="GO" id="GO:0070652">
    <property type="term" value="C:HAUS complex"/>
    <property type="evidence" value="ECO:0007669"/>
    <property type="project" value="TreeGrafter"/>
</dbReference>
<organism evidence="2 3">
    <name type="scientific">Xyrichtys novacula</name>
    <name type="common">Pearly razorfish</name>
    <name type="synonym">Hemipteronotus novacula</name>
    <dbReference type="NCBI Taxonomy" id="13765"/>
    <lineage>
        <taxon>Eukaryota</taxon>
        <taxon>Metazoa</taxon>
        <taxon>Chordata</taxon>
        <taxon>Craniata</taxon>
        <taxon>Vertebrata</taxon>
        <taxon>Euteleostomi</taxon>
        <taxon>Actinopterygii</taxon>
        <taxon>Neopterygii</taxon>
        <taxon>Teleostei</taxon>
        <taxon>Neoteleostei</taxon>
        <taxon>Acanthomorphata</taxon>
        <taxon>Eupercaria</taxon>
        <taxon>Labriformes</taxon>
        <taxon>Labridae</taxon>
        <taxon>Xyrichtys</taxon>
    </lineage>
</organism>
<dbReference type="InterPro" id="IPR029711">
    <property type="entry name" value="Haus7-like"/>
</dbReference>
<evidence type="ECO:0000313" key="2">
    <source>
        <dbReference type="EMBL" id="CAJ1055128.1"/>
    </source>
</evidence>
<keyword evidence="3" id="KW-1185">Reference proteome</keyword>
<dbReference type="AlphaFoldDB" id="A0AAV1F296"/>
<reference evidence="2" key="1">
    <citation type="submission" date="2023-08" db="EMBL/GenBank/DDBJ databases">
        <authorList>
            <person name="Alioto T."/>
            <person name="Alioto T."/>
            <person name="Gomez Garrido J."/>
        </authorList>
    </citation>
    <scope>NUCLEOTIDE SEQUENCE</scope>
</reference>
<dbReference type="GO" id="GO:0051225">
    <property type="term" value="P:spindle assembly"/>
    <property type="evidence" value="ECO:0007669"/>
    <property type="project" value="TreeGrafter"/>
</dbReference>
<dbReference type="GO" id="GO:0031023">
    <property type="term" value="P:microtubule organizing center organization"/>
    <property type="evidence" value="ECO:0007669"/>
    <property type="project" value="TreeGrafter"/>
</dbReference>
<name>A0AAV1F296_XYRNO</name>
<keyword evidence="1" id="KW-0175">Coiled coil</keyword>
<evidence type="ECO:0000256" key="1">
    <source>
        <dbReference type="SAM" id="Coils"/>
    </source>
</evidence>